<dbReference type="PANTHER" id="PTHR33048">
    <property type="entry name" value="PTH11-LIKE INTEGRAL MEMBRANE PROTEIN (AFU_ORTHOLOGUE AFUA_5G11245)"/>
    <property type="match status" value="1"/>
</dbReference>
<feature type="transmembrane region" description="Helical" evidence="6">
    <location>
        <begin position="173"/>
        <end position="196"/>
    </location>
</feature>
<evidence type="ECO:0000256" key="5">
    <source>
        <dbReference type="ARBA" id="ARBA00038359"/>
    </source>
</evidence>
<feature type="transmembrane region" description="Helical" evidence="6">
    <location>
        <begin position="208"/>
        <end position="228"/>
    </location>
</feature>
<sequence length="325" mass="36022">MSSENEFYVWVAVVGTIIIMRLAARVLQLGSPKRLQWEDAIMVGVLVAFCIMTAGLVTVGRLGANEIPLGTPLDEIGPPSIADRVLGSKWVIITEQMFLATVWGSKACLLLLYKSITTGLELHRRLVLIISVITAFSYLLIQICFFVVWCRPFHHYWAIPATSMNCSVYTDHLILVLSANVTTDLLMMGIPLPLLIQARLSIWKKVTLCGIFSLGIFVIFCGCLSKYYSLHHPYGAQWIACGKTSANAYAYAYPNGSTFPMSNLRTERSQLRSGIDRTESQEHIRSDPLQIWEHKQFYISETSETAHAGSTSSASHSPAALAVSD</sequence>
<dbReference type="GO" id="GO:0016020">
    <property type="term" value="C:membrane"/>
    <property type="evidence" value="ECO:0007669"/>
    <property type="project" value="UniProtKB-SubCell"/>
</dbReference>
<keyword evidence="3 6" id="KW-1133">Transmembrane helix</keyword>
<dbReference type="Proteomes" id="UP000034291">
    <property type="component" value="Unassembled WGS sequence"/>
</dbReference>
<keyword evidence="4 6" id="KW-0472">Membrane</keyword>
<dbReference type="STRING" id="308745.A0A0F8U6S4"/>
<comment type="subcellular location">
    <subcellularLocation>
        <location evidence="1">Membrane</location>
        <topology evidence="1">Multi-pass membrane protein</topology>
    </subcellularLocation>
</comment>
<evidence type="ECO:0000259" key="7">
    <source>
        <dbReference type="Pfam" id="PF20684"/>
    </source>
</evidence>
<comment type="similarity">
    <text evidence="5">Belongs to the SAT4 family.</text>
</comment>
<feature type="domain" description="Rhodopsin" evidence="7">
    <location>
        <begin position="21"/>
        <end position="224"/>
    </location>
</feature>
<evidence type="ECO:0000256" key="2">
    <source>
        <dbReference type="ARBA" id="ARBA00022692"/>
    </source>
</evidence>
<evidence type="ECO:0000256" key="4">
    <source>
        <dbReference type="ARBA" id="ARBA00023136"/>
    </source>
</evidence>
<organism evidence="8 9">
    <name type="scientific">Aspergillus rambellii</name>
    <dbReference type="NCBI Taxonomy" id="308745"/>
    <lineage>
        <taxon>Eukaryota</taxon>
        <taxon>Fungi</taxon>
        <taxon>Dikarya</taxon>
        <taxon>Ascomycota</taxon>
        <taxon>Pezizomycotina</taxon>
        <taxon>Eurotiomycetes</taxon>
        <taxon>Eurotiomycetidae</taxon>
        <taxon>Eurotiales</taxon>
        <taxon>Aspergillaceae</taxon>
        <taxon>Aspergillus</taxon>
        <taxon>Aspergillus subgen. Nidulantes</taxon>
    </lineage>
</organism>
<gene>
    <name evidence="8" type="ORF">ARAM_005772</name>
</gene>
<dbReference type="AlphaFoldDB" id="A0A0F8U6S4"/>
<evidence type="ECO:0000256" key="3">
    <source>
        <dbReference type="ARBA" id="ARBA00022989"/>
    </source>
</evidence>
<feature type="transmembrane region" description="Helical" evidence="6">
    <location>
        <begin position="125"/>
        <end position="149"/>
    </location>
</feature>
<protein>
    <recommendedName>
        <fullName evidence="7">Rhodopsin domain-containing protein</fullName>
    </recommendedName>
</protein>
<keyword evidence="9" id="KW-1185">Reference proteome</keyword>
<feature type="transmembrane region" description="Helical" evidence="6">
    <location>
        <begin position="7"/>
        <end position="27"/>
    </location>
</feature>
<evidence type="ECO:0000256" key="1">
    <source>
        <dbReference type="ARBA" id="ARBA00004141"/>
    </source>
</evidence>
<proteinExistence type="inferred from homology"/>
<evidence type="ECO:0000256" key="6">
    <source>
        <dbReference type="SAM" id="Phobius"/>
    </source>
</evidence>
<dbReference type="OrthoDB" id="3903189at2759"/>
<dbReference type="InterPro" id="IPR052337">
    <property type="entry name" value="SAT4-like"/>
</dbReference>
<name>A0A0F8U6S4_9EURO</name>
<comment type="caution">
    <text evidence="8">The sequence shown here is derived from an EMBL/GenBank/DDBJ whole genome shotgun (WGS) entry which is preliminary data.</text>
</comment>
<dbReference type="PANTHER" id="PTHR33048:SF30">
    <property type="entry name" value="FAMILY DECARBOXYLASE, PUTATIVE (AFU_ORTHOLOGUE AFUA_7G00920)-RELATED"/>
    <property type="match status" value="1"/>
</dbReference>
<evidence type="ECO:0000313" key="8">
    <source>
        <dbReference type="EMBL" id="KKK15454.1"/>
    </source>
</evidence>
<keyword evidence="2 6" id="KW-0812">Transmembrane</keyword>
<reference evidence="8 9" key="1">
    <citation type="submission" date="2015-02" db="EMBL/GenBank/DDBJ databases">
        <title>Draft Genome Sequences of Two Closely-Related Aflatoxigenic Aspergillus Species Obtained from the Cote d'Ivoire.</title>
        <authorList>
            <person name="Moore G.G."/>
            <person name="Beltz S.B."/>
            <person name="Mack B.M."/>
        </authorList>
    </citation>
    <scope>NUCLEOTIDE SEQUENCE [LARGE SCALE GENOMIC DNA]</scope>
    <source>
        <strain evidence="8 9">SRRC1468</strain>
    </source>
</reference>
<evidence type="ECO:0000313" key="9">
    <source>
        <dbReference type="Proteomes" id="UP000034291"/>
    </source>
</evidence>
<feature type="transmembrane region" description="Helical" evidence="6">
    <location>
        <begin position="39"/>
        <end position="59"/>
    </location>
</feature>
<dbReference type="Pfam" id="PF20684">
    <property type="entry name" value="Fung_rhodopsin"/>
    <property type="match status" value="1"/>
</dbReference>
<dbReference type="EMBL" id="JZBS01003280">
    <property type="protein sequence ID" value="KKK15454.1"/>
    <property type="molecule type" value="Genomic_DNA"/>
</dbReference>
<accession>A0A0F8U6S4</accession>
<dbReference type="InterPro" id="IPR049326">
    <property type="entry name" value="Rhodopsin_dom_fungi"/>
</dbReference>